<dbReference type="Pfam" id="PF00795">
    <property type="entry name" value="CN_hydrolase"/>
    <property type="match status" value="1"/>
</dbReference>
<dbReference type="InterPro" id="IPR040154">
    <property type="entry name" value="Biotinidase/VNN"/>
</dbReference>
<dbReference type="InterPro" id="IPR003010">
    <property type="entry name" value="C-N_Hydrolase"/>
</dbReference>
<dbReference type="RefSeq" id="XP_026675539.1">
    <property type="nucleotide sequence ID" value="XM_026819738.1"/>
</dbReference>
<name>A0AAJ7NFE7_9HYME</name>
<dbReference type="AlphaFoldDB" id="A0AAJ7NFE7"/>
<proteinExistence type="inferred from homology"/>
<organism evidence="4 5">
    <name type="scientific">Ceratina calcarata</name>
    <dbReference type="NCBI Taxonomy" id="156304"/>
    <lineage>
        <taxon>Eukaryota</taxon>
        <taxon>Metazoa</taxon>
        <taxon>Ecdysozoa</taxon>
        <taxon>Arthropoda</taxon>
        <taxon>Hexapoda</taxon>
        <taxon>Insecta</taxon>
        <taxon>Pterygota</taxon>
        <taxon>Neoptera</taxon>
        <taxon>Endopterygota</taxon>
        <taxon>Hymenoptera</taxon>
        <taxon>Apocrita</taxon>
        <taxon>Aculeata</taxon>
        <taxon>Apoidea</taxon>
        <taxon>Anthophila</taxon>
        <taxon>Apidae</taxon>
        <taxon>Ceratina</taxon>
        <taxon>Zadontomerus</taxon>
    </lineage>
</organism>
<dbReference type="InterPro" id="IPR036526">
    <property type="entry name" value="C-N_Hydrolase_sf"/>
</dbReference>
<evidence type="ECO:0000259" key="3">
    <source>
        <dbReference type="Pfam" id="PF00795"/>
    </source>
</evidence>
<dbReference type="PANTHER" id="PTHR10609:SF14">
    <property type="entry name" value="BIOTINIDASE"/>
    <property type="match status" value="1"/>
</dbReference>
<dbReference type="PANTHER" id="PTHR10609">
    <property type="entry name" value="BIOTINIDASE-RELATED"/>
    <property type="match status" value="1"/>
</dbReference>
<feature type="domain" description="CN hydrolase" evidence="3">
    <location>
        <begin position="38"/>
        <end position="97"/>
    </location>
</feature>
<evidence type="ECO:0000256" key="1">
    <source>
        <dbReference type="ARBA" id="ARBA00008225"/>
    </source>
</evidence>
<evidence type="ECO:0000313" key="5">
    <source>
        <dbReference type="RefSeq" id="XP_017892651.2"/>
    </source>
</evidence>
<dbReference type="Proteomes" id="UP000694925">
    <property type="component" value="Unplaced"/>
</dbReference>
<dbReference type="SUPFAM" id="SSF56317">
    <property type="entry name" value="Carbon-nitrogen hydrolase"/>
    <property type="match status" value="1"/>
</dbReference>
<protein>
    <submittedName>
        <fullName evidence="5 6">Uncharacterized protein LOC108632512</fullName>
    </submittedName>
</protein>
<evidence type="ECO:0000313" key="6">
    <source>
        <dbReference type="RefSeq" id="XP_026675539.1"/>
    </source>
</evidence>
<comment type="similarity">
    <text evidence="1">Belongs to the carbon-nitrogen hydrolase superfamily. BTD/VNN family.</text>
</comment>
<keyword evidence="2" id="KW-0732">Signal</keyword>
<sequence length="132" mass="14958">MMMCEKLSMLVFGLFLVIFVTFAYQVTGREDFSNYYTAAVVAHTPFLKEDNGPLTIKENADAYMRYIEEASQYGADIIVFPEHGLTSVFVPDKSQMDLWRTVVPSAQDEYVPCTRNDIKGVSEVNICVFLGF</sequence>
<gene>
    <name evidence="5 6" type="primary">LOC108632512</name>
</gene>
<dbReference type="RefSeq" id="XP_017892651.2">
    <property type="nucleotide sequence ID" value="XM_018037162.2"/>
</dbReference>
<evidence type="ECO:0000313" key="4">
    <source>
        <dbReference type="Proteomes" id="UP000694925"/>
    </source>
</evidence>
<keyword evidence="4" id="KW-1185">Reference proteome</keyword>
<reference evidence="5 6" key="1">
    <citation type="submission" date="2025-04" db="UniProtKB">
        <authorList>
            <consortium name="RefSeq"/>
        </authorList>
    </citation>
    <scope>IDENTIFICATION</scope>
    <source>
        <tissue evidence="5 6">Whole body</tissue>
    </source>
</reference>
<dbReference type="GeneID" id="108632512"/>
<accession>A0AAJ7NFE7</accession>
<dbReference type="KEGG" id="ccal:108632512"/>
<evidence type="ECO:0000256" key="2">
    <source>
        <dbReference type="SAM" id="SignalP"/>
    </source>
</evidence>
<dbReference type="Gene3D" id="3.60.110.10">
    <property type="entry name" value="Carbon-nitrogen hydrolase"/>
    <property type="match status" value="1"/>
</dbReference>
<feature type="signal peptide" evidence="2">
    <location>
        <begin position="1"/>
        <end position="28"/>
    </location>
</feature>
<feature type="chain" id="PRO_5044709016" evidence="2">
    <location>
        <begin position="29"/>
        <end position="132"/>
    </location>
</feature>